<dbReference type="GO" id="GO:0046872">
    <property type="term" value="F:metal ion binding"/>
    <property type="evidence" value="ECO:0007669"/>
    <property type="project" value="UniProtKB-KW"/>
</dbReference>
<evidence type="ECO:0000256" key="1">
    <source>
        <dbReference type="ARBA" id="ARBA00022723"/>
    </source>
</evidence>
<feature type="binding site" evidence="5">
    <location>
        <position position="64"/>
    </location>
    <ligand>
        <name>Zn(2+)</name>
        <dbReference type="ChEBI" id="CHEBI:29105"/>
        <label>1</label>
    </ligand>
</feature>
<dbReference type="InterPro" id="IPR036971">
    <property type="entry name" value="PDEase_catalytic_dom_sf"/>
</dbReference>
<dbReference type="InterPro" id="IPR002073">
    <property type="entry name" value="PDEase_catalytic_dom"/>
</dbReference>
<dbReference type="GO" id="GO:0004114">
    <property type="term" value="F:3',5'-cyclic-nucleotide phosphodiesterase activity"/>
    <property type="evidence" value="ECO:0007669"/>
    <property type="project" value="InterPro"/>
</dbReference>
<feature type="binding site" evidence="5">
    <location>
        <position position="102"/>
    </location>
    <ligand>
        <name>Zn(2+)</name>
        <dbReference type="ChEBI" id="CHEBI:29105"/>
        <label>2</label>
    </ligand>
</feature>
<dbReference type="InterPro" id="IPR023174">
    <property type="entry name" value="PDEase_CS"/>
</dbReference>
<accession>A0A1Y2BXX6</accession>
<evidence type="ECO:0000313" key="9">
    <source>
        <dbReference type="EMBL" id="ORY39611.1"/>
    </source>
</evidence>
<feature type="active site" description="Proton donor" evidence="3">
    <location>
        <position position="60"/>
    </location>
</feature>
<dbReference type="GO" id="GO:0007165">
    <property type="term" value="P:signal transduction"/>
    <property type="evidence" value="ECO:0007669"/>
    <property type="project" value="InterPro"/>
</dbReference>
<proteinExistence type="inferred from homology"/>
<dbReference type="Proteomes" id="UP000193642">
    <property type="component" value="Unassembled WGS sequence"/>
</dbReference>
<gene>
    <name evidence="9" type="ORF">BCR33DRAFT_699989</name>
</gene>
<dbReference type="EMBL" id="MCGO01000039">
    <property type="protein sequence ID" value="ORY39611.1"/>
    <property type="molecule type" value="Genomic_DNA"/>
</dbReference>
<keyword evidence="10" id="KW-1185">Reference proteome</keyword>
<protein>
    <recommendedName>
        <fullName evidence="6">Phosphodiesterase</fullName>
        <ecNumber evidence="6">3.1.4.-</ecNumber>
    </recommendedName>
</protein>
<evidence type="ECO:0000256" key="3">
    <source>
        <dbReference type="PIRSR" id="PIRSR623088-1"/>
    </source>
</evidence>
<dbReference type="Pfam" id="PF00233">
    <property type="entry name" value="PDEase_I"/>
    <property type="match status" value="1"/>
</dbReference>
<feature type="binding site" evidence="4">
    <location>
        <position position="213"/>
    </location>
    <ligand>
        <name>AMP</name>
        <dbReference type="ChEBI" id="CHEBI:456215"/>
    </ligand>
</feature>
<keyword evidence="2 6" id="KW-0378">Hydrolase</keyword>
<feature type="binding site" evidence="4">
    <location>
        <position position="264"/>
    </location>
    <ligand>
        <name>AMP</name>
        <dbReference type="ChEBI" id="CHEBI:456215"/>
    </ligand>
</feature>
<dbReference type="PRINTS" id="PR00387">
    <property type="entry name" value="PDIESTERASE1"/>
</dbReference>
<comment type="similarity">
    <text evidence="6">Belongs to the cyclic nucleotide phosphodiesterase family.</text>
</comment>
<feature type="domain" description="PDEase" evidence="8">
    <location>
        <begin position="1"/>
        <end position="309"/>
    </location>
</feature>
<feature type="binding site" evidence="4">
    <location>
        <position position="102"/>
    </location>
    <ligand>
        <name>AMP</name>
        <dbReference type="ChEBI" id="CHEBI:456215"/>
    </ligand>
</feature>
<keyword evidence="1 5" id="KW-0479">Metal-binding</keyword>
<dbReference type="SUPFAM" id="SSF109604">
    <property type="entry name" value="HD-domain/PDEase-like"/>
    <property type="match status" value="1"/>
</dbReference>
<feature type="compositionally biased region" description="Polar residues" evidence="7">
    <location>
        <begin position="344"/>
        <end position="371"/>
    </location>
</feature>
<evidence type="ECO:0000256" key="5">
    <source>
        <dbReference type="PIRSR" id="PIRSR623088-3"/>
    </source>
</evidence>
<feature type="binding site" evidence="4">
    <location>
        <begin position="60"/>
        <end position="64"/>
    </location>
    <ligand>
        <name>AMP</name>
        <dbReference type="ChEBI" id="CHEBI:456215"/>
    </ligand>
</feature>
<evidence type="ECO:0000256" key="2">
    <source>
        <dbReference type="ARBA" id="ARBA00022801"/>
    </source>
</evidence>
<evidence type="ECO:0000256" key="4">
    <source>
        <dbReference type="PIRSR" id="PIRSR623088-2"/>
    </source>
</evidence>
<dbReference type="PROSITE" id="PS51845">
    <property type="entry name" value="PDEASE_I_2"/>
    <property type="match status" value="1"/>
</dbReference>
<organism evidence="9 10">
    <name type="scientific">Rhizoclosmatium globosum</name>
    <dbReference type="NCBI Taxonomy" id="329046"/>
    <lineage>
        <taxon>Eukaryota</taxon>
        <taxon>Fungi</taxon>
        <taxon>Fungi incertae sedis</taxon>
        <taxon>Chytridiomycota</taxon>
        <taxon>Chytridiomycota incertae sedis</taxon>
        <taxon>Chytridiomycetes</taxon>
        <taxon>Chytridiales</taxon>
        <taxon>Chytriomycetaceae</taxon>
        <taxon>Rhizoclosmatium</taxon>
    </lineage>
</organism>
<dbReference type="AlphaFoldDB" id="A0A1Y2BXX6"/>
<comment type="caution">
    <text evidence="9">The sequence shown here is derived from an EMBL/GenBank/DDBJ whole genome shotgun (WGS) entry which is preliminary data.</text>
</comment>
<evidence type="ECO:0000259" key="8">
    <source>
        <dbReference type="PROSITE" id="PS51845"/>
    </source>
</evidence>
<feature type="binding site" evidence="5">
    <location>
        <position position="101"/>
    </location>
    <ligand>
        <name>Zn(2+)</name>
        <dbReference type="ChEBI" id="CHEBI:29105"/>
        <label>1</label>
    </ligand>
</feature>
<comment type="cofactor">
    <cofactor evidence="6">
        <name>a divalent metal cation</name>
        <dbReference type="ChEBI" id="CHEBI:60240"/>
    </cofactor>
    <text evidence="6">Binds 2 divalent metal cations per subunit. Site 1 may preferentially bind zinc ions, while site 2 has a preference for magnesium and/or manganese ions.</text>
</comment>
<sequence length="456" mass="51230">MDFEFDVFRLGELTHGQPLYYLSMHLLQYYGLIEHFNIDVDVAKAFFREVEANYRNLSYHNSYHAADVLQTVNLLLLSDPQMAQNFTKLEILAACIASAVHDVDHPGVNNNYLIQSSHPLAILYNDLSVLEYHHASKAFEIMQKPGTNIFAKFPNDQKREIRKQMINMVVATDMSQHFTYINKLKSKISAAALKLQEAPDRALVLDMAIKCADLNNPAKSLEACKLWAFRIMEEFFQQGDRERLNGLNVSMFMDRKETNIPKCQIGFIDILVTPLFESWSQCIATDFTRLCMKNIALNRSHWESILDKPDAIPTFHPPDAHILEQELFATTGSPATLKKKLISMQKTGGSGDTSPDTFRQRGKGNSLNTKGKSPVGPISKNFQKPSLRSEPSRPIPEDGSRNTLFAKPDNKQSAVTPRMGRRTSGVVEMINPIKASALGRNLPELPKSDSSSDGAP</sequence>
<evidence type="ECO:0000256" key="7">
    <source>
        <dbReference type="SAM" id="MobiDB-lite"/>
    </source>
</evidence>
<dbReference type="STRING" id="329046.A0A1Y2BXX6"/>
<feature type="binding site" evidence="5">
    <location>
        <position position="213"/>
    </location>
    <ligand>
        <name>Zn(2+)</name>
        <dbReference type="ChEBI" id="CHEBI:29105"/>
        <label>1</label>
    </ligand>
</feature>
<name>A0A1Y2BXX6_9FUNG</name>
<dbReference type="PANTHER" id="PTHR11347">
    <property type="entry name" value="CYCLIC NUCLEOTIDE PHOSPHODIESTERASE"/>
    <property type="match status" value="1"/>
</dbReference>
<dbReference type="InterPro" id="IPR023088">
    <property type="entry name" value="PDEase"/>
</dbReference>
<dbReference type="OrthoDB" id="546632at2759"/>
<feature type="binding site" evidence="5">
    <location>
        <position position="102"/>
    </location>
    <ligand>
        <name>Zn(2+)</name>
        <dbReference type="ChEBI" id="CHEBI:29105"/>
        <label>1</label>
    </ligand>
</feature>
<feature type="region of interest" description="Disordered" evidence="7">
    <location>
        <begin position="344"/>
        <end position="456"/>
    </location>
</feature>
<dbReference type="EC" id="3.1.4.-" evidence="6"/>
<reference evidence="9 10" key="1">
    <citation type="submission" date="2016-07" db="EMBL/GenBank/DDBJ databases">
        <title>Pervasive Adenine N6-methylation of Active Genes in Fungi.</title>
        <authorList>
            <consortium name="DOE Joint Genome Institute"/>
            <person name="Mondo S.J."/>
            <person name="Dannebaum R.O."/>
            <person name="Kuo R.C."/>
            <person name="Labutti K."/>
            <person name="Haridas S."/>
            <person name="Kuo A."/>
            <person name="Salamov A."/>
            <person name="Ahrendt S.R."/>
            <person name="Lipzen A."/>
            <person name="Sullivan W."/>
            <person name="Andreopoulos W.B."/>
            <person name="Clum A."/>
            <person name="Lindquist E."/>
            <person name="Daum C."/>
            <person name="Ramamoorthy G.K."/>
            <person name="Gryganskyi A."/>
            <person name="Culley D."/>
            <person name="Magnuson J.K."/>
            <person name="James T.Y."/>
            <person name="O'Malley M.A."/>
            <person name="Stajich J.E."/>
            <person name="Spatafora J.W."/>
            <person name="Visel A."/>
            <person name="Grigoriev I.V."/>
        </authorList>
    </citation>
    <scope>NUCLEOTIDE SEQUENCE [LARGE SCALE GENOMIC DNA]</scope>
    <source>
        <strain evidence="9 10">JEL800</strain>
    </source>
</reference>
<dbReference type="PROSITE" id="PS00126">
    <property type="entry name" value="PDEASE_I_1"/>
    <property type="match status" value="1"/>
</dbReference>
<evidence type="ECO:0000256" key="6">
    <source>
        <dbReference type="RuleBase" id="RU363067"/>
    </source>
</evidence>
<evidence type="ECO:0000313" key="10">
    <source>
        <dbReference type="Proteomes" id="UP000193642"/>
    </source>
</evidence>
<dbReference type="Gene3D" id="1.10.1300.10">
    <property type="entry name" value="3'5'-cyclic nucleotide phosphodiesterase, catalytic domain"/>
    <property type="match status" value="1"/>
</dbReference>